<sequence length="132" mass="14463">MGNDMAGRPTDYTPAIGDEILSLMAEGFSLAAAAAELGIHRQRVYDWEAKHPDFADTIKLARAKRQLFLERRLLSAKEGPVVTSSIFALKNAAPDDWRDKREHEVSGPGGGPMEQVTRIEIVAAETDDNGKD</sequence>
<accession>A0A6N1VA52</accession>
<organism evidence="1 2">
    <name type="scientific">Oricola thermophila</name>
    <dbReference type="NCBI Taxonomy" id="2742145"/>
    <lineage>
        <taxon>Bacteria</taxon>
        <taxon>Pseudomonadati</taxon>
        <taxon>Pseudomonadota</taxon>
        <taxon>Alphaproteobacteria</taxon>
        <taxon>Hyphomicrobiales</taxon>
        <taxon>Ahrensiaceae</taxon>
        <taxon>Oricola</taxon>
    </lineage>
</organism>
<dbReference type="EMBL" id="CP054836">
    <property type="protein sequence ID" value="QKV17844.1"/>
    <property type="molecule type" value="Genomic_DNA"/>
</dbReference>
<name>A0A6N1VA52_9HYPH</name>
<keyword evidence="2" id="KW-1185">Reference proteome</keyword>
<protein>
    <submittedName>
        <fullName evidence="1">Helix-turn-helix domain-containing protein</fullName>
    </submittedName>
</protein>
<proteinExistence type="predicted"/>
<evidence type="ECO:0000313" key="1">
    <source>
        <dbReference type="EMBL" id="QKV17844.1"/>
    </source>
</evidence>
<dbReference type="Proteomes" id="UP000509367">
    <property type="component" value="Chromosome"/>
</dbReference>
<dbReference type="Gene3D" id="1.10.10.60">
    <property type="entry name" value="Homeodomain-like"/>
    <property type="match status" value="1"/>
</dbReference>
<gene>
    <name evidence="1" type="ORF">HTY61_04910</name>
</gene>
<dbReference type="RefSeq" id="WP_175275741.1">
    <property type="nucleotide sequence ID" value="NZ_CP054836.1"/>
</dbReference>
<dbReference type="Pfam" id="PF20901">
    <property type="entry name" value="Sf6_terminase"/>
    <property type="match status" value="1"/>
</dbReference>
<dbReference type="InterPro" id="IPR048683">
    <property type="entry name" value="Sf6_terminase"/>
</dbReference>
<dbReference type="AlphaFoldDB" id="A0A6N1VA52"/>
<evidence type="ECO:0000313" key="2">
    <source>
        <dbReference type="Proteomes" id="UP000509367"/>
    </source>
</evidence>
<dbReference type="KEGG" id="orm:HTY61_04910"/>
<reference evidence="1 2" key="1">
    <citation type="submission" date="2020-06" db="EMBL/GenBank/DDBJ databases">
        <title>Oricola thermophila sp. nov. isolated from a tidal sediments.</title>
        <authorList>
            <person name="Kwon K.K."/>
            <person name="Yang S.-H."/>
            <person name="Park M.-J."/>
        </authorList>
    </citation>
    <scope>NUCLEOTIDE SEQUENCE [LARGE SCALE GENOMIC DNA]</scope>
    <source>
        <strain evidence="1 2">MEBiC13590</strain>
    </source>
</reference>